<name>A0ABQ9XFS7_9EUKA</name>
<evidence type="ECO:0000256" key="1">
    <source>
        <dbReference type="SAM" id="MobiDB-lite"/>
    </source>
</evidence>
<accession>A0ABQ9XFS7</accession>
<evidence type="ECO:0000313" key="2">
    <source>
        <dbReference type="EMBL" id="KAK2950163.1"/>
    </source>
</evidence>
<gene>
    <name evidence="2" type="ORF">BLNAU_14965</name>
</gene>
<dbReference type="EMBL" id="JARBJD010000142">
    <property type="protein sequence ID" value="KAK2950163.1"/>
    <property type="molecule type" value="Genomic_DNA"/>
</dbReference>
<protein>
    <submittedName>
        <fullName evidence="2">Uncharacterized protein</fullName>
    </submittedName>
</protein>
<comment type="caution">
    <text evidence="2">The sequence shown here is derived from an EMBL/GenBank/DDBJ whole genome shotgun (WGS) entry which is preliminary data.</text>
</comment>
<organism evidence="2 3">
    <name type="scientific">Blattamonas nauphoetae</name>
    <dbReference type="NCBI Taxonomy" id="2049346"/>
    <lineage>
        <taxon>Eukaryota</taxon>
        <taxon>Metamonada</taxon>
        <taxon>Preaxostyla</taxon>
        <taxon>Oxymonadida</taxon>
        <taxon>Blattamonas</taxon>
    </lineage>
</organism>
<sequence>MAASAAFSPSPTSNRSSTTHPSWTTFTLRQASPHNSSSSGRSAPSNTPSTTLQVSLTRTLLMNLGRADLVSHPSPHVPSWQRIASISSCADTNAQSTQREAPSPTMVQLSRLSEHLIIL</sequence>
<keyword evidence="3" id="KW-1185">Reference proteome</keyword>
<dbReference type="Proteomes" id="UP001281761">
    <property type="component" value="Unassembled WGS sequence"/>
</dbReference>
<evidence type="ECO:0000313" key="3">
    <source>
        <dbReference type="Proteomes" id="UP001281761"/>
    </source>
</evidence>
<reference evidence="2 3" key="1">
    <citation type="journal article" date="2022" name="bioRxiv">
        <title>Genomics of Preaxostyla Flagellates Illuminates Evolutionary Transitions and the Path Towards Mitochondrial Loss.</title>
        <authorList>
            <person name="Novak L.V.F."/>
            <person name="Treitli S.C."/>
            <person name="Pyrih J."/>
            <person name="Halakuc P."/>
            <person name="Pipaliya S.V."/>
            <person name="Vacek V."/>
            <person name="Brzon O."/>
            <person name="Soukal P."/>
            <person name="Eme L."/>
            <person name="Dacks J.B."/>
            <person name="Karnkowska A."/>
            <person name="Elias M."/>
            <person name="Hampl V."/>
        </authorList>
    </citation>
    <scope>NUCLEOTIDE SEQUENCE [LARGE SCALE GENOMIC DNA]</scope>
    <source>
        <strain evidence="2">NAU3</strain>
        <tissue evidence="2">Gut</tissue>
    </source>
</reference>
<feature type="region of interest" description="Disordered" evidence="1">
    <location>
        <begin position="1"/>
        <end position="52"/>
    </location>
</feature>
<feature type="compositionally biased region" description="Low complexity" evidence="1">
    <location>
        <begin position="1"/>
        <end position="22"/>
    </location>
</feature>
<proteinExistence type="predicted"/>
<feature type="compositionally biased region" description="Low complexity" evidence="1">
    <location>
        <begin position="32"/>
        <end position="49"/>
    </location>
</feature>